<evidence type="ECO:0000313" key="2">
    <source>
        <dbReference type="EMBL" id="THH13542.1"/>
    </source>
</evidence>
<evidence type="ECO:0008006" key="4">
    <source>
        <dbReference type="Google" id="ProtNLM"/>
    </source>
</evidence>
<organism evidence="2 3">
    <name type="scientific">Bondarzewia mesenterica</name>
    <dbReference type="NCBI Taxonomy" id="1095465"/>
    <lineage>
        <taxon>Eukaryota</taxon>
        <taxon>Fungi</taxon>
        <taxon>Dikarya</taxon>
        <taxon>Basidiomycota</taxon>
        <taxon>Agaricomycotina</taxon>
        <taxon>Agaricomycetes</taxon>
        <taxon>Russulales</taxon>
        <taxon>Bondarzewiaceae</taxon>
        <taxon>Bondarzewia</taxon>
    </lineage>
</organism>
<accession>A0A4S4LMV7</accession>
<name>A0A4S4LMV7_9AGAM</name>
<dbReference type="AlphaFoldDB" id="A0A4S4LMV7"/>
<feature type="region of interest" description="Disordered" evidence="1">
    <location>
        <begin position="129"/>
        <end position="169"/>
    </location>
</feature>
<gene>
    <name evidence="2" type="ORF">EW146_g6694</name>
</gene>
<sequence length="281" mass="31966">MSPSLYPPLSGKAVAMALIIRQRVGTEPKKDDRRRWLEWFDHLENVLDELRAAKAREGLVVWPSDEAREEEQWAEERSTREYGEDMRKTKNNPPCDHCEKKQIVCKKLERSKGRCQECARRRTGCSLVSPHLKGNKRKADETSQAKDKNVPQQSGHTAIVPPKPKHTRPIKTMTESLSGVEIVDDEGVARAGVEQGMEVTEDSTVENGKDRALEDDDLRLSQAHICLDDATKRLKDSYAAVIKARQSLHVALQQLQSAQGIVNRLRNERTARYIVQPHQNY</sequence>
<feature type="compositionally biased region" description="Basic and acidic residues" evidence="1">
    <location>
        <begin position="137"/>
        <end position="149"/>
    </location>
</feature>
<feature type="region of interest" description="Disordered" evidence="1">
    <location>
        <begin position="72"/>
        <end position="94"/>
    </location>
</feature>
<keyword evidence="3" id="KW-1185">Reference proteome</keyword>
<evidence type="ECO:0000313" key="3">
    <source>
        <dbReference type="Proteomes" id="UP000310158"/>
    </source>
</evidence>
<reference evidence="2 3" key="1">
    <citation type="submission" date="2019-02" db="EMBL/GenBank/DDBJ databases">
        <title>Genome sequencing of the rare red list fungi Bondarzewia mesenterica.</title>
        <authorList>
            <person name="Buettner E."/>
            <person name="Kellner H."/>
        </authorList>
    </citation>
    <scope>NUCLEOTIDE SEQUENCE [LARGE SCALE GENOMIC DNA]</scope>
    <source>
        <strain evidence="2 3">DSM 108281</strain>
    </source>
</reference>
<protein>
    <recommendedName>
        <fullName evidence="4">Zn(2)-C6 fungal-type domain-containing protein</fullName>
    </recommendedName>
</protein>
<dbReference type="EMBL" id="SGPL01000346">
    <property type="protein sequence ID" value="THH13542.1"/>
    <property type="molecule type" value="Genomic_DNA"/>
</dbReference>
<dbReference type="Proteomes" id="UP000310158">
    <property type="component" value="Unassembled WGS sequence"/>
</dbReference>
<feature type="compositionally biased region" description="Basic and acidic residues" evidence="1">
    <location>
        <begin position="72"/>
        <end position="88"/>
    </location>
</feature>
<proteinExistence type="predicted"/>
<comment type="caution">
    <text evidence="2">The sequence shown here is derived from an EMBL/GenBank/DDBJ whole genome shotgun (WGS) entry which is preliminary data.</text>
</comment>
<evidence type="ECO:0000256" key="1">
    <source>
        <dbReference type="SAM" id="MobiDB-lite"/>
    </source>
</evidence>